<dbReference type="Proteomes" id="UP000501179">
    <property type="component" value="Chromosome"/>
</dbReference>
<dbReference type="Gene3D" id="2.60.120.200">
    <property type="match status" value="1"/>
</dbReference>
<evidence type="ECO:0000256" key="1">
    <source>
        <dbReference type="SAM" id="MobiDB-lite"/>
    </source>
</evidence>
<dbReference type="SUPFAM" id="SSF49899">
    <property type="entry name" value="Concanavalin A-like lectins/glucanases"/>
    <property type="match status" value="1"/>
</dbReference>
<evidence type="ECO:0000313" key="3">
    <source>
        <dbReference type="Proteomes" id="UP000501179"/>
    </source>
</evidence>
<accession>A0A6G9H773</accession>
<dbReference type="RefSeq" id="WP_167034767.1">
    <property type="nucleotide sequence ID" value="NZ_CP050177.1"/>
</dbReference>
<gene>
    <name evidence="2" type="ORF">HA039_30480</name>
</gene>
<keyword evidence="3" id="KW-1185">Reference proteome</keyword>
<evidence type="ECO:0000313" key="2">
    <source>
        <dbReference type="EMBL" id="QIQ06061.1"/>
    </source>
</evidence>
<proteinExistence type="predicted"/>
<sequence length="777" mass="81685">MTTAGPLLHWHLDELVENAGVPDSSGNRLNGAAEGDPKNVPDELFGSCLTLDGDADAVVLPAAAGPLPGVHTLELWVDADPPANDGRTLAVLPFAGPALVLRADGSLRHVLPDGTEASAAPAGTVLPGRWQHIAVTAGDDELTVHVGGEPVTRIPRPDKPVPGEDTPALIVGRGLSGTGHLAGRVAHVRVYGGVLTPEEIRLDMAEDEAELSAFVRTYPIGFELLNEDEHPVLFIDDAPGDHPMTVRLTNASRDEVVPTPSGGEAGPDNHHFALRFRAGVLSGGSVPRTETAGWSMSAGTDTIYLLLTGEQPPSIRPGGSLTVTLLGLNGDGGGGTRGTRVELAYRRLAYLGDPQELTGTRLQALELVNHRGRKELPLHVDFVDGDSVLSDGATANTLRLRIANTSRDVPVRLRGLDEATPAADGDGTGTDATTIVVSFEVQEANEVREWALVTGAAKDGAALGLPVPSSTWEAPARSFPGERVQWRLRPVTSTQLEPGGRLDLLLTGVIAPPSLGVANVYVDLVNLPDYVDGSFTATVRKAPLLFSQTSVGIGTRDPKARLHILDPGNISNNAGAGTLVLGPITGTNLRLGYHGDYTWIQGHGQRPLALNPLGNHVGIGTTTPSSRLTVLSGDAVQIDVRQGATGPANGAPTILFTREGGWRHRIEARADGFHLKTGEPGLDTLSGLSAARVTAAEVVTPALTIGGVTIGEAELRILKRLAAGTLTLKVFNPDRNEYLFSSDINDGAGRRSVYTSALSPTDPTIPHFRVWQLREVT</sequence>
<name>A0A6G9H773_9ACTN</name>
<dbReference type="AlphaFoldDB" id="A0A6G9H773"/>
<reference evidence="2 3" key="1">
    <citation type="submission" date="2020-03" db="EMBL/GenBank/DDBJ databases">
        <title>A novel species.</title>
        <authorList>
            <person name="Gao J."/>
        </authorList>
    </citation>
    <scope>NUCLEOTIDE SEQUENCE [LARGE SCALE GENOMIC DNA]</scope>
    <source>
        <strain evidence="2 3">QMT-12</strain>
    </source>
</reference>
<dbReference type="KEGG" id="slia:HA039_30480"/>
<dbReference type="Pfam" id="PF13385">
    <property type="entry name" value="Laminin_G_3"/>
    <property type="match status" value="1"/>
</dbReference>
<dbReference type="EMBL" id="CP050177">
    <property type="protein sequence ID" value="QIQ06061.1"/>
    <property type="molecule type" value="Genomic_DNA"/>
</dbReference>
<protein>
    <submittedName>
        <fullName evidence="2">LamG domain-containing protein</fullName>
    </submittedName>
</protein>
<organism evidence="2 3">
    <name type="scientific">Streptomyces liangshanensis</name>
    <dbReference type="NCBI Taxonomy" id="2717324"/>
    <lineage>
        <taxon>Bacteria</taxon>
        <taxon>Bacillati</taxon>
        <taxon>Actinomycetota</taxon>
        <taxon>Actinomycetes</taxon>
        <taxon>Kitasatosporales</taxon>
        <taxon>Streptomycetaceae</taxon>
        <taxon>Streptomyces</taxon>
    </lineage>
</organism>
<feature type="region of interest" description="Disordered" evidence="1">
    <location>
        <begin position="19"/>
        <end position="38"/>
    </location>
</feature>
<dbReference type="InterPro" id="IPR013320">
    <property type="entry name" value="ConA-like_dom_sf"/>
</dbReference>